<feature type="transmembrane region" description="Helical" evidence="5">
    <location>
        <begin position="12"/>
        <end position="33"/>
    </location>
</feature>
<feature type="transmembrane region" description="Helical" evidence="5">
    <location>
        <begin position="351"/>
        <end position="373"/>
    </location>
</feature>
<sequence>MNTKYKQNIWQATHCSLNFFGLFIAFNTAQNIQSEALEDDGFGKLGFWSIGILYLSIMVGCFFSTAVQNKIGDVKCMALGSLLNTPWILSFALCGYKKENPNNDAFYLREDFITILIVVLSIINGLGQAIQWVGQGKYMSDCATEETKGFFFSYFWLFYMASQIFGNLIAAFCLNSMSQSSMFVILGLISFVSSISSLFLRKPNINVSRNDLNSSQQIARRNSQIFKIAEDNANEAQDVAILGGTRNTVGNMQGQGSQLDIPKKPTLKEEIISLCVMLFSARMRRLVPQLFWTGISIAFYSSALTPMITETIQDSGKKLERSMIAMVIFGIGQVAGSLLVGQIIDRRGSKYVSMLNCGIIFIMTFCTLAFLGINKFNMLAFLMTFIWGVQDAFVNINCLQILGFEFDNNSEPFSIFNMAQALGVFIFQIIESVIDSRIKYMIYTGFIGLIGLYSCGLTYFFDFREHNSQPLEVRISKINISLQSKEQNFDEHRV</sequence>
<dbReference type="Proteomes" id="UP000039865">
    <property type="component" value="Unassembled WGS sequence"/>
</dbReference>
<gene>
    <name evidence="6" type="primary">Contig808.g878</name>
    <name evidence="6" type="ORF">STYLEM_13400</name>
</gene>
<evidence type="ECO:0000256" key="1">
    <source>
        <dbReference type="ARBA" id="ARBA00004141"/>
    </source>
</evidence>
<accession>A0A078APN5</accession>
<dbReference type="Gene3D" id="1.20.1250.20">
    <property type="entry name" value="MFS general substrate transporter like domains"/>
    <property type="match status" value="2"/>
</dbReference>
<comment type="subcellular location">
    <subcellularLocation>
        <location evidence="1">Membrane</location>
        <topology evidence="1">Multi-pass membrane protein</topology>
    </subcellularLocation>
</comment>
<dbReference type="InterPro" id="IPR011701">
    <property type="entry name" value="MFS"/>
</dbReference>
<dbReference type="Pfam" id="PF07690">
    <property type="entry name" value="MFS_1"/>
    <property type="match status" value="1"/>
</dbReference>
<reference evidence="6 7" key="1">
    <citation type="submission" date="2014-06" db="EMBL/GenBank/DDBJ databases">
        <authorList>
            <person name="Swart Estienne"/>
        </authorList>
    </citation>
    <scope>NUCLEOTIDE SEQUENCE [LARGE SCALE GENOMIC DNA]</scope>
    <source>
        <strain evidence="6 7">130c</strain>
    </source>
</reference>
<proteinExistence type="predicted"/>
<dbReference type="InterPro" id="IPR051617">
    <property type="entry name" value="UNC-93-like_regulator"/>
</dbReference>
<keyword evidence="4 5" id="KW-0472">Membrane</keyword>
<feature type="transmembrane region" description="Helical" evidence="5">
    <location>
        <begin position="415"/>
        <end position="434"/>
    </location>
</feature>
<evidence type="ECO:0000256" key="5">
    <source>
        <dbReference type="SAM" id="Phobius"/>
    </source>
</evidence>
<name>A0A078APN5_STYLE</name>
<dbReference type="PANTHER" id="PTHR23294:SF0">
    <property type="entry name" value="UNC93-LIKE PROTEIN MFSD11"/>
    <property type="match status" value="1"/>
</dbReference>
<dbReference type="AlphaFoldDB" id="A0A078APN5"/>
<dbReference type="PANTHER" id="PTHR23294">
    <property type="entry name" value="ET TRANSLATION PRODUCT-RELATED"/>
    <property type="match status" value="1"/>
</dbReference>
<evidence type="ECO:0000256" key="2">
    <source>
        <dbReference type="ARBA" id="ARBA00022692"/>
    </source>
</evidence>
<dbReference type="GO" id="GO:0016020">
    <property type="term" value="C:membrane"/>
    <property type="evidence" value="ECO:0007669"/>
    <property type="project" value="UniProtKB-SubCell"/>
</dbReference>
<keyword evidence="2 5" id="KW-0812">Transmembrane</keyword>
<dbReference type="EMBL" id="CCKQ01012718">
    <property type="protein sequence ID" value="CDW84340.1"/>
    <property type="molecule type" value="Genomic_DNA"/>
</dbReference>
<protein>
    <submittedName>
        <fullName evidence="6">Major facilitator superfamily protein</fullName>
    </submittedName>
</protein>
<feature type="transmembrane region" description="Helical" evidence="5">
    <location>
        <begin position="286"/>
        <end position="303"/>
    </location>
</feature>
<dbReference type="OrthoDB" id="196103at2759"/>
<keyword evidence="7" id="KW-1185">Reference proteome</keyword>
<feature type="transmembrane region" description="Helical" evidence="5">
    <location>
        <begin position="154"/>
        <end position="177"/>
    </location>
</feature>
<feature type="transmembrane region" description="Helical" evidence="5">
    <location>
        <begin position="74"/>
        <end position="93"/>
    </location>
</feature>
<dbReference type="InterPro" id="IPR036259">
    <property type="entry name" value="MFS_trans_sf"/>
</dbReference>
<feature type="transmembrane region" description="Helical" evidence="5">
    <location>
        <begin position="440"/>
        <end position="461"/>
    </location>
</feature>
<dbReference type="GO" id="GO:0022857">
    <property type="term" value="F:transmembrane transporter activity"/>
    <property type="evidence" value="ECO:0007669"/>
    <property type="project" value="InterPro"/>
</dbReference>
<evidence type="ECO:0000313" key="7">
    <source>
        <dbReference type="Proteomes" id="UP000039865"/>
    </source>
</evidence>
<evidence type="ECO:0000256" key="3">
    <source>
        <dbReference type="ARBA" id="ARBA00022989"/>
    </source>
</evidence>
<feature type="transmembrane region" description="Helical" evidence="5">
    <location>
        <begin position="323"/>
        <end position="344"/>
    </location>
</feature>
<feature type="transmembrane region" description="Helical" evidence="5">
    <location>
        <begin position="45"/>
        <end position="67"/>
    </location>
</feature>
<organism evidence="6 7">
    <name type="scientific">Stylonychia lemnae</name>
    <name type="common">Ciliate</name>
    <dbReference type="NCBI Taxonomy" id="5949"/>
    <lineage>
        <taxon>Eukaryota</taxon>
        <taxon>Sar</taxon>
        <taxon>Alveolata</taxon>
        <taxon>Ciliophora</taxon>
        <taxon>Intramacronucleata</taxon>
        <taxon>Spirotrichea</taxon>
        <taxon>Stichotrichia</taxon>
        <taxon>Sporadotrichida</taxon>
        <taxon>Oxytrichidae</taxon>
        <taxon>Stylonychinae</taxon>
        <taxon>Stylonychia</taxon>
    </lineage>
</organism>
<feature type="transmembrane region" description="Helical" evidence="5">
    <location>
        <begin position="183"/>
        <end position="200"/>
    </location>
</feature>
<keyword evidence="3 5" id="KW-1133">Transmembrane helix</keyword>
<dbReference type="InParanoid" id="A0A078APN5"/>
<feature type="transmembrane region" description="Helical" evidence="5">
    <location>
        <begin position="113"/>
        <end position="133"/>
    </location>
</feature>
<dbReference type="OMA" id="HECCLIG"/>
<evidence type="ECO:0000313" key="6">
    <source>
        <dbReference type="EMBL" id="CDW84340.1"/>
    </source>
</evidence>
<evidence type="ECO:0000256" key="4">
    <source>
        <dbReference type="ARBA" id="ARBA00023136"/>
    </source>
</evidence>
<dbReference type="SUPFAM" id="SSF103473">
    <property type="entry name" value="MFS general substrate transporter"/>
    <property type="match status" value="1"/>
</dbReference>